<dbReference type="GO" id="GO:0002098">
    <property type="term" value="P:tRNA wobble uridine modification"/>
    <property type="evidence" value="ECO:0007669"/>
    <property type="project" value="InterPro"/>
</dbReference>
<evidence type="ECO:0000313" key="3">
    <source>
        <dbReference type="EMBL" id="EJT50117.1"/>
    </source>
</evidence>
<dbReference type="InterPro" id="IPR027417">
    <property type="entry name" value="P-loop_NTPase"/>
</dbReference>
<proteinExistence type="inferred from homology"/>
<reference evidence="3 4" key="1">
    <citation type="journal article" date="2012" name="Eukaryot. Cell">
        <title>Draft genome sequence of CBS 2479, the standard type strain of Trichosporon asahii.</title>
        <authorList>
            <person name="Yang R.Y."/>
            <person name="Li H.T."/>
            <person name="Zhu H."/>
            <person name="Zhou G.P."/>
            <person name="Wang M."/>
            <person name="Wang L."/>
        </authorList>
    </citation>
    <scope>NUCLEOTIDE SEQUENCE [LARGE SCALE GENOMIC DNA]</scope>
    <source>
        <strain evidence="4">ATCC 90039 / CBS 2479 / JCM 2466 / KCTC 7840 / NCYC 2677 / UAMH 7654</strain>
    </source>
</reference>
<dbReference type="EMBL" id="ALBS01000126">
    <property type="protein sequence ID" value="EJT50117.1"/>
    <property type="molecule type" value="Genomic_DNA"/>
</dbReference>
<name>J6F4E1_TRIAS</name>
<dbReference type="Proteomes" id="UP000002748">
    <property type="component" value="Unassembled WGS sequence"/>
</dbReference>
<accession>J6F4E1</accession>
<dbReference type="PANTHER" id="PTHR16184:SF6">
    <property type="entry name" value="ELONGATOR COMPLEX PROTEIN 6"/>
    <property type="match status" value="1"/>
</dbReference>
<comment type="caution">
    <text evidence="3">The sequence shown here is derived from an EMBL/GenBank/DDBJ whole genome shotgun (WGS) entry which is preliminary data.</text>
</comment>
<dbReference type="KEGG" id="tasa:A1Q1_00584"/>
<evidence type="ECO:0008006" key="5">
    <source>
        <dbReference type="Google" id="ProtNLM"/>
    </source>
</evidence>
<dbReference type="GO" id="GO:0033588">
    <property type="term" value="C:elongator holoenzyme complex"/>
    <property type="evidence" value="ECO:0007669"/>
    <property type="project" value="InterPro"/>
</dbReference>
<comment type="pathway">
    <text evidence="1">tRNA modification; 5-methoxycarbonylmethyl-2-thiouridine-tRNA biosynthesis.</text>
</comment>
<evidence type="ECO:0000313" key="4">
    <source>
        <dbReference type="Proteomes" id="UP000002748"/>
    </source>
</evidence>
<protein>
    <recommendedName>
        <fullName evidence="5">Elongator complex protein 5</fullName>
    </recommendedName>
</protein>
<evidence type="ECO:0000256" key="1">
    <source>
        <dbReference type="ARBA" id="ARBA00005043"/>
    </source>
</evidence>
<dbReference type="PANTHER" id="PTHR16184">
    <property type="entry name" value="ELONGATOR COMPLEX PROTEIN 6"/>
    <property type="match status" value="1"/>
</dbReference>
<dbReference type="InterPro" id="IPR018627">
    <property type="entry name" value="ELP6"/>
</dbReference>
<organism evidence="3 4">
    <name type="scientific">Trichosporon asahii var. asahii (strain ATCC 90039 / CBS 2479 / JCM 2466 / KCTC 7840 / NBRC 103889/ NCYC 2677 / UAMH 7654)</name>
    <name type="common">Yeast</name>
    <dbReference type="NCBI Taxonomy" id="1186058"/>
    <lineage>
        <taxon>Eukaryota</taxon>
        <taxon>Fungi</taxon>
        <taxon>Dikarya</taxon>
        <taxon>Basidiomycota</taxon>
        <taxon>Agaricomycotina</taxon>
        <taxon>Tremellomycetes</taxon>
        <taxon>Trichosporonales</taxon>
        <taxon>Trichosporonaceae</taxon>
        <taxon>Trichosporon</taxon>
    </lineage>
</organism>
<dbReference type="VEuPathDB" id="FungiDB:A1Q1_00584"/>
<dbReference type="OrthoDB" id="9995306at2759"/>
<dbReference type="AlphaFoldDB" id="J6F4E1"/>
<dbReference type="Gene3D" id="3.40.50.300">
    <property type="entry name" value="P-loop containing nucleotide triphosphate hydrolases"/>
    <property type="match status" value="1"/>
</dbReference>
<dbReference type="HOGENOM" id="CLU_073399_1_0_1"/>
<dbReference type="GeneID" id="25984098"/>
<sequence>MLLPAGFALPTSGEPVLISDTTAASSNFALYHLIQLAQERAVPTTLVDLRQEGAASHTAVLRKLGIKPPSFLSPSPLPSASTPLFTSSGPSLHATFAALPKSGLVILDGLSELESIGFSALDISRFVRAVRDSGVLLAFTLRADLTGEEDKDVEQPELLRRLLRVSGQWWRIQGLQSGRSADVTGEISRHKLNGQGEDVGRQNPLQYRLEIAGVKTFAKGTGRGYL</sequence>
<gene>
    <name evidence="3" type="ORF">A1Q1_00584</name>
</gene>
<dbReference type="UniPathway" id="UPA00988"/>
<dbReference type="RefSeq" id="XP_014181374.1">
    <property type="nucleotide sequence ID" value="XM_014325899.1"/>
</dbReference>
<evidence type="ECO:0000256" key="2">
    <source>
        <dbReference type="ARBA" id="ARBA00008837"/>
    </source>
</evidence>
<comment type="similarity">
    <text evidence="2">Belongs to the ELP6 family.</text>
</comment>